<evidence type="ECO:0000313" key="4">
    <source>
        <dbReference type="Proteomes" id="UP001224775"/>
    </source>
</evidence>
<keyword evidence="4" id="KW-1185">Reference proteome</keyword>
<dbReference type="PANTHER" id="PTHR35509">
    <property type="entry name" value="DOMAIN PROTEIN, PUTATIVE (DUF1995)-RELATED"/>
    <property type="match status" value="1"/>
</dbReference>
<feature type="domain" description="DUF1995" evidence="2">
    <location>
        <begin position="38"/>
        <end position="276"/>
    </location>
</feature>
<dbReference type="Proteomes" id="UP001224775">
    <property type="component" value="Unassembled WGS sequence"/>
</dbReference>
<protein>
    <recommendedName>
        <fullName evidence="2">DUF1995 domain-containing protein</fullName>
    </recommendedName>
</protein>
<dbReference type="PANTHER" id="PTHR35509:SF4">
    <property type="entry name" value="DUF1995 DOMAIN-CONTAINING PROTEIN"/>
    <property type="match status" value="1"/>
</dbReference>
<evidence type="ECO:0000313" key="3">
    <source>
        <dbReference type="EMBL" id="KAK1732611.1"/>
    </source>
</evidence>
<dbReference type="AlphaFoldDB" id="A0AAD9D3J4"/>
<dbReference type="EMBL" id="JATAAI010000062">
    <property type="protein sequence ID" value="KAK1732611.1"/>
    <property type="molecule type" value="Genomic_DNA"/>
</dbReference>
<name>A0AAD9D3J4_9STRA</name>
<proteinExistence type="predicted"/>
<comment type="caution">
    <text evidence="3">The sequence shown here is derived from an EMBL/GenBank/DDBJ whole genome shotgun (WGS) entry which is preliminary data.</text>
</comment>
<dbReference type="InterPro" id="IPR018962">
    <property type="entry name" value="DUF1995"/>
</dbReference>
<organism evidence="3 4">
    <name type="scientific">Skeletonema marinoi</name>
    <dbReference type="NCBI Taxonomy" id="267567"/>
    <lineage>
        <taxon>Eukaryota</taxon>
        <taxon>Sar</taxon>
        <taxon>Stramenopiles</taxon>
        <taxon>Ochrophyta</taxon>
        <taxon>Bacillariophyta</taxon>
        <taxon>Coscinodiscophyceae</taxon>
        <taxon>Thalassiosirophycidae</taxon>
        <taxon>Thalassiosirales</taxon>
        <taxon>Skeletonemataceae</taxon>
        <taxon>Skeletonema</taxon>
        <taxon>Skeletonema marinoi-dohrnii complex</taxon>
    </lineage>
</organism>
<feature type="chain" id="PRO_5041967911" description="DUF1995 domain-containing protein" evidence="1">
    <location>
        <begin position="23"/>
        <end position="285"/>
    </location>
</feature>
<dbReference type="InterPro" id="IPR053021">
    <property type="entry name" value="Chloroplast_ADK"/>
</dbReference>
<dbReference type="PROSITE" id="PS51257">
    <property type="entry name" value="PROKAR_LIPOPROTEIN"/>
    <property type="match status" value="1"/>
</dbReference>
<evidence type="ECO:0000256" key="1">
    <source>
        <dbReference type="SAM" id="SignalP"/>
    </source>
</evidence>
<dbReference type="Pfam" id="PF09353">
    <property type="entry name" value="DUF1995"/>
    <property type="match status" value="1"/>
</dbReference>
<feature type="signal peptide" evidence="1">
    <location>
        <begin position="1"/>
        <end position="22"/>
    </location>
</feature>
<keyword evidence="1" id="KW-0732">Signal</keyword>
<accession>A0AAD9D3J4</accession>
<reference evidence="3" key="1">
    <citation type="submission" date="2023-06" db="EMBL/GenBank/DDBJ databases">
        <title>Survivors Of The Sea: Transcriptome response of Skeletonema marinoi to long-term dormancy.</title>
        <authorList>
            <person name="Pinder M.I.M."/>
            <person name="Kourtchenko O."/>
            <person name="Robertson E.K."/>
            <person name="Larsson T."/>
            <person name="Maumus F."/>
            <person name="Osuna-Cruz C.M."/>
            <person name="Vancaester E."/>
            <person name="Stenow R."/>
            <person name="Vandepoele K."/>
            <person name="Ploug H."/>
            <person name="Bruchert V."/>
            <person name="Godhe A."/>
            <person name="Topel M."/>
        </authorList>
    </citation>
    <scope>NUCLEOTIDE SEQUENCE</scope>
    <source>
        <strain evidence="3">R05AC</strain>
    </source>
</reference>
<gene>
    <name evidence="3" type="ORF">QTG54_016672</name>
</gene>
<evidence type="ECO:0000259" key="2">
    <source>
        <dbReference type="Pfam" id="PF09353"/>
    </source>
</evidence>
<sequence>MMMHRRLLLLASLSLSCSLVSAFSSSSPQQQHLPNYLPNNPDDVVRQAATSITNAYDCGVYLQTIRLPLSQAIYGNKEEGFVADRAIGWQGGPMETYRYLSPMVNNLLPRIRTANNTAGLNIKVSEQILLDFDGSSLQTSENPAGALYDIQALLQPNTDGYYIKTIQAIEEQFCNTKKADKPNRLFLLVNPAWRDKSSFGIFGAQKAQELILDRYETTYALDQFIVRGRQISLLKCWSSDWGLYATVNNGGDGKDKSMPAELIAGYATRPEYKVIDAALKGVVSK</sequence>